<dbReference type="AlphaFoldDB" id="A0A927AQ17"/>
<keyword evidence="7" id="KW-0472">Membrane</keyword>
<keyword evidence="4" id="KW-0732">Signal</keyword>
<organism evidence="10 11">
    <name type="scientific">Spirosoma profusum</name>
    <dbReference type="NCBI Taxonomy" id="2771354"/>
    <lineage>
        <taxon>Bacteria</taxon>
        <taxon>Pseudomonadati</taxon>
        <taxon>Bacteroidota</taxon>
        <taxon>Cytophagia</taxon>
        <taxon>Cytophagales</taxon>
        <taxon>Cytophagaceae</taxon>
        <taxon>Spirosoma</taxon>
    </lineage>
</organism>
<evidence type="ECO:0000256" key="3">
    <source>
        <dbReference type="ARBA" id="ARBA00022692"/>
    </source>
</evidence>
<dbReference type="PANTHER" id="PTHR48060">
    <property type="entry name" value="DNA DAMAGE-REPAIR/TOLERATION PROTEIN DRT100"/>
    <property type="match status" value="1"/>
</dbReference>
<evidence type="ECO:0000256" key="4">
    <source>
        <dbReference type="ARBA" id="ARBA00022729"/>
    </source>
</evidence>
<gene>
    <name evidence="10" type="ORF">IC229_02510</name>
</gene>
<dbReference type="InterPro" id="IPR032675">
    <property type="entry name" value="LRR_dom_sf"/>
</dbReference>
<proteinExistence type="predicted"/>
<comment type="subcellular location">
    <subcellularLocation>
        <location evidence="1">Membrane</location>
        <topology evidence="1">Single-pass membrane protein</topology>
    </subcellularLocation>
</comment>
<keyword evidence="11" id="KW-1185">Reference proteome</keyword>
<evidence type="ECO:0000256" key="9">
    <source>
        <dbReference type="ARBA" id="ARBA00023180"/>
    </source>
</evidence>
<dbReference type="GO" id="GO:0016020">
    <property type="term" value="C:membrane"/>
    <property type="evidence" value="ECO:0007669"/>
    <property type="project" value="UniProtKB-SubCell"/>
</dbReference>
<dbReference type="PANTHER" id="PTHR48060:SF21">
    <property type="entry name" value="L DOMAIN-LIKE PROTEIN"/>
    <property type="match status" value="1"/>
</dbReference>
<keyword evidence="9" id="KW-0325">Glycoprotein</keyword>
<keyword evidence="5" id="KW-0677">Repeat</keyword>
<keyword evidence="6" id="KW-1133">Transmembrane helix</keyword>
<dbReference type="GO" id="GO:0030313">
    <property type="term" value="C:cell envelope"/>
    <property type="evidence" value="ECO:0007669"/>
    <property type="project" value="UniProtKB-SubCell"/>
</dbReference>
<sequence length="473" mass="50327">MIHIYLIISSFFCKLRSIPLYLVKLVSLILIVALPGRAQEVFITSSNDLACAQLSATLSATTTCSGTGTVTYSFRGPNSFSLVNTTGVASVTASNTAGACIASNTVLVGSSLHPDYLPLVDFFNSTGGPNWIDKTGWLTNCDPCNGWFGITCTDGRVTRLSLVTDSGIIGSNNLNGNLPSSIGKLNKLRSLRLNNNNNLTGTIPESFSQLTDLQELHIFYSGLSGTIMDKLVNLTQLETIILTYSKFTGPIPESISALTKLKVIAYPSNGVFGFTGSLPASLSALTGLEYLALDGNRLTGTIPPGLGQLTNLISINLSGNLLAGPIPSELGNLVNLSSLYLSYNQLSGSLPASLGNLPSLNQLLLRKNFLSGCIPLSFNSLCGKDVQLEENLDLPAWSEFCFNGTNNLASNKAGSWFDPTVWSCGKVPTLKDYVTIRHNVSLPAIQSGQSRKIIYKSGGGLNYDSGSKLRIGQ</sequence>
<evidence type="ECO:0000256" key="5">
    <source>
        <dbReference type="ARBA" id="ARBA00022737"/>
    </source>
</evidence>
<name>A0A927AQ17_9BACT</name>
<keyword evidence="2" id="KW-0433">Leucine-rich repeat</keyword>
<dbReference type="FunFam" id="3.80.10.10:FF:000413">
    <property type="entry name" value="Inactive leucine-rich repeat receptor-like protein kinase"/>
    <property type="match status" value="1"/>
</dbReference>
<evidence type="ECO:0000256" key="1">
    <source>
        <dbReference type="ARBA" id="ARBA00004167"/>
    </source>
</evidence>
<evidence type="ECO:0000256" key="6">
    <source>
        <dbReference type="ARBA" id="ARBA00022989"/>
    </source>
</evidence>
<dbReference type="SUPFAM" id="SSF52058">
    <property type="entry name" value="L domain-like"/>
    <property type="match status" value="1"/>
</dbReference>
<dbReference type="Proteomes" id="UP000598820">
    <property type="component" value="Unassembled WGS sequence"/>
</dbReference>
<dbReference type="InterPro" id="IPR003591">
    <property type="entry name" value="Leu-rich_rpt_typical-subtyp"/>
</dbReference>
<dbReference type="RefSeq" id="WP_190885356.1">
    <property type="nucleotide sequence ID" value="NZ_JACWZY010000002.1"/>
</dbReference>
<dbReference type="Gene3D" id="3.80.10.10">
    <property type="entry name" value="Ribonuclease Inhibitor"/>
    <property type="match status" value="2"/>
</dbReference>
<keyword evidence="3" id="KW-0812">Transmembrane</keyword>
<dbReference type="InterPro" id="IPR001611">
    <property type="entry name" value="Leu-rich_rpt"/>
</dbReference>
<evidence type="ECO:0000256" key="2">
    <source>
        <dbReference type="ARBA" id="ARBA00022614"/>
    </source>
</evidence>
<comment type="caution">
    <text evidence="10">The sequence shown here is derived from an EMBL/GenBank/DDBJ whole genome shotgun (WGS) entry which is preliminary data.</text>
</comment>
<accession>A0A927AQ17</accession>
<keyword evidence="8" id="KW-0675">Receptor</keyword>
<evidence type="ECO:0000256" key="7">
    <source>
        <dbReference type="ARBA" id="ARBA00023136"/>
    </source>
</evidence>
<dbReference type="SMART" id="SM00369">
    <property type="entry name" value="LRR_TYP"/>
    <property type="match status" value="2"/>
</dbReference>
<evidence type="ECO:0000313" key="10">
    <source>
        <dbReference type="EMBL" id="MBD2699493.1"/>
    </source>
</evidence>
<dbReference type="Pfam" id="PF00560">
    <property type="entry name" value="LRR_1"/>
    <property type="match status" value="4"/>
</dbReference>
<dbReference type="InterPro" id="IPR053211">
    <property type="entry name" value="DNA_repair-toleration"/>
</dbReference>
<evidence type="ECO:0000256" key="8">
    <source>
        <dbReference type="ARBA" id="ARBA00023170"/>
    </source>
</evidence>
<evidence type="ECO:0000313" key="11">
    <source>
        <dbReference type="Proteomes" id="UP000598820"/>
    </source>
</evidence>
<evidence type="ECO:0008006" key="12">
    <source>
        <dbReference type="Google" id="ProtNLM"/>
    </source>
</evidence>
<protein>
    <recommendedName>
        <fullName evidence="12">Leucine-rich repeat-containing N-terminal plant-type domain-containing protein</fullName>
    </recommendedName>
</protein>
<dbReference type="EMBL" id="JACWZY010000002">
    <property type="protein sequence ID" value="MBD2699493.1"/>
    <property type="molecule type" value="Genomic_DNA"/>
</dbReference>
<reference evidence="10" key="1">
    <citation type="submission" date="2020-09" db="EMBL/GenBank/DDBJ databases">
        <authorList>
            <person name="Kim M.K."/>
        </authorList>
    </citation>
    <scope>NUCLEOTIDE SEQUENCE</scope>
    <source>
        <strain evidence="10">BT702</strain>
    </source>
</reference>